<organism evidence="1 2">
    <name type="scientific">Luteolibacter flavescens</name>
    <dbReference type="NCBI Taxonomy" id="1859460"/>
    <lineage>
        <taxon>Bacteria</taxon>
        <taxon>Pseudomonadati</taxon>
        <taxon>Verrucomicrobiota</taxon>
        <taxon>Verrucomicrobiia</taxon>
        <taxon>Verrucomicrobiales</taxon>
        <taxon>Verrucomicrobiaceae</taxon>
        <taxon>Luteolibacter</taxon>
    </lineage>
</organism>
<keyword evidence="2" id="KW-1185">Reference proteome</keyword>
<dbReference type="EMBL" id="JAPDDS010000006">
    <property type="protein sequence ID" value="MCW1885722.1"/>
    <property type="molecule type" value="Genomic_DNA"/>
</dbReference>
<proteinExistence type="predicted"/>
<comment type="caution">
    <text evidence="1">The sequence shown here is derived from an EMBL/GenBank/DDBJ whole genome shotgun (WGS) entry which is preliminary data.</text>
</comment>
<protein>
    <submittedName>
        <fullName evidence="1">Uncharacterized protein</fullName>
    </submittedName>
</protein>
<evidence type="ECO:0000313" key="2">
    <source>
        <dbReference type="Proteomes" id="UP001207930"/>
    </source>
</evidence>
<evidence type="ECO:0000313" key="1">
    <source>
        <dbReference type="EMBL" id="MCW1885722.1"/>
    </source>
</evidence>
<dbReference type="RefSeq" id="WP_264501676.1">
    <property type="nucleotide sequence ID" value="NZ_JAPDDS010000006.1"/>
</dbReference>
<name>A0ABT3FQ82_9BACT</name>
<gene>
    <name evidence="1" type="ORF">OKA04_13360</name>
</gene>
<reference evidence="1 2" key="1">
    <citation type="submission" date="2022-10" db="EMBL/GenBank/DDBJ databases">
        <title>Luteolibacter flavescens strain MCCC 1K03193, whole genome shotgun sequencing project.</title>
        <authorList>
            <person name="Zhao G."/>
            <person name="Shen L."/>
        </authorList>
    </citation>
    <scope>NUCLEOTIDE SEQUENCE [LARGE SCALE GENOMIC DNA]</scope>
    <source>
        <strain evidence="1 2">MCCC 1K03193</strain>
    </source>
</reference>
<dbReference type="Proteomes" id="UP001207930">
    <property type="component" value="Unassembled WGS sequence"/>
</dbReference>
<accession>A0ABT3FQ82</accession>
<sequence length="147" mass="16119">MTRRKALAMGCGIPLLVLLAVIGLLGHGMFGQNFHHAVDVPEHSFAPAGATSIEVFEARNISGVVCVTYRVSEADFRKFAAEKSWPLSEGTGPVMVRLPSADYPRATRLIGEKSAYLHYEKRHPNGGGILVHFIPSESRVYIDKSNR</sequence>